<gene>
    <name evidence="2" type="ORF">HINF_LOCUS49806</name>
    <name evidence="1" type="ORF">HINF_LOCUS5889</name>
</gene>
<protein>
    <submittedName>
        <fullName evidence="2">Hypothetical_protein</fullName>
    </submittedName>
</protein>
<organism evidence="1">
    <name type="scientific">Hexamita inflata</name>
    <dbReference type="NCBI Taxonomy" id="28002"/>
    <lineage>
        <taxon>Eukaryota</taxon>
        <taxon>Metamonada</taxon>
        <taxon>Diplomonadida</taxon>
        <taxon>Hexamitidae</taxon>
        <taxon>Hexamitinae</taxon>
        <taxon>Hexamita</taxon>
    </lineage>
</organism>
<evidence type="ECO:0000313" key="3">
    <source>
        <dbReference type="Proteomes" id="UP001642409"/>
    </source>
</evidence>
<dbReference type="Proteomes" id="UP001642409">
    <property type="component" value="Unassembled WGS sequence"/>
</dbReference>
<name>A0AA86NER9_9EUKA</name>
<reference evidence="2 3" key="2">
    <citation type="submission" date="2024-07" db="EMBL/GenBank/DDBJ databases">
        <authorList>
            <person name="Akdeniz Z."/>
        </authorList>
    </citation>
    <scope>NUCLEOTIDE SEQUENCE [LARGE SCALE GENOMIC DNA]</scope>
</reference>
<comment type="caution">
    <text evidence="1">The sequence shown here is derived from an EMBL/GenBank/DDBJ whole genome shotgun (WGS) entry which is preliminary data.</text>
</comment>
<accession>A0AA86NER9</accession>
<sequence>MLTQSSAFIALVQINILICKIEKRFVELKRLVYSRKQQQFVTYPYKLTNLSRQVELVGFDEQKFEGFKILNNNVLNDVQIRPNNNPISFRPTNHHTLCSPFTKFVTYHVNLLTGKFLKQFWLALFRVIDVASSQLERTHQIFLFTEYKIQSHTISTPKLNNSEADPRHLYYQYLQNLVMLLLTQMNSVQFKFNI</sequence>
<evidence type="ECO:0000313" key="2">
    <source>
        <dbReference type="EMBL" id="CAL6061637.1"/>
    </source>
</evidence>
<dbReference type="AlphaFoldDB" id="A0AA86NER9"/>
<keyword evidence="3" id="KW-1185">Reference proteome</keyword>
<reference evidence="1" key="1">
    <citation type="submission" date="2023-06" db="EMBL/GenBank/DDBJ databases">
        <authorList>
            <person name="Kurt Z."/>
        </authorList>
    </citation>
    <scope>NUCLEOTIDE SEQUENCE</scope>
</reference>
<dbReference type="EMBL" id="CATOUU010000153">
    <property type="protein sequence ID" value="CAI9918244.1"/>
    <property type="molecule type" value="Genomic_DNA"/>
</dbReference>
<dbReference type="EMBL" id="CAXDID020000235">
    <property type="protein sequence ID" value="CAL6061637.1"/>
    <property type="molecule type" value="Genomic_DNA"/>
</dbReference>
<proteinExistence type="predicted"/>
<evidence type="ECO:0000313" key="1">
    <source>
        <dbReference type="EMBL" id="CAI9918244.1"/>
    </source>
</evidence>